<feature type="transmembrane region" description="Helical" evidence="1">
    <location>
        <begin position="238"/>
        <end position="256"/>
    </location>
</feature>
<organism evidence="2 3">
    <name type="scientific">Flavobacterium psychroterrae</name>
    <dbReference type="NCBI Taxonomy" id="2133767"/>
    <lineage>
        <taxon>Bacteria</taxon>
        <taxon>Pseudomonadati</taxon>
        <taxon>Bacteroidota</taxon>
        <taxon>Flavobacteriia</taxon>
        <taxon>Flavobacteriales</taxon>
        <taxon>Flavobacteriaceae</taxon>
        <taxon>Flavobacterium</taxon>
    </lineage>
</organism>
<keyword evidence="1" id="KW-0812">Transmembrane</keyword>
<feature type="transmembrane region" description="Helical" evidence="1">
    <location>
        <begin position="207"/>
        <end position="231"/>
    </location>
</feature>
<proteinExistence type="predicted"/>
<feature type="transmembrane region" description="Helical" evidence="1">
    <location>
        <begin position="21"/>
        <end position="40"/>
    </location>
</feature>
<dbReference type="PANTHER" id="PTHR43471:SF1">
    <property type="entry name" value="ABC TRANSPORTER PERMEASE PROTEIN NOSY-RELATED"/>
    <property type="match status" value="1"/>
</dbReference>
<feature type="transmembrane region" description="Helical" evidence="1">
    <location>
        <begin position="123"/>
        <end position="145"/>
    </location>
</feature>
<comment type="caution">
    <text evidence="2">The sequence shown here is derived from an EMBL/GenBank/DDBJ whole genome shotgun (WGS) entry which is preliminary data.</text>
</comment>
<gene>
    <name evidence="2" type="ORF">KHA90_15505</name>
</gene>
<feature type="transmembrane region" description="Helical" evidence="1">
    <location>
        <begin position="436"/>
        <end position="462"/>
    </location>
</feature>
<evidence type="ECO:0000313" key="3">
    <source>
        <dbReference type="Proteomes" id="UP000722625"/>
    </source>
</evidence>
<dbReference type="Proteomes" id="UP000722625">
    <property type="component" value="Unassembled WGS sequence"/>
</dbReference>
<keyword evidence="3" id="KW-1185">Reference proteome</keyword>
<dbReference type="Pfam" id="PF12679">
    <property type="entry name" value="ABC2_membrane_2"/>
    <property type="match status" value="1"/>
</dbReference>
<dbReference type="RefSeq" id="WP_213302272.1">
    <property type="nucleotide sequence ID" value="NZ_JAGYVZ010000014.1"/>
</dbReference>
<keyword evidence="1" id="KW-1133">Transmembrane helix</keyword>
<evidence type="ECO:0000256" key="1">
    <source>
        <dbReference type="SAM" id="Phobius"/>
    </source>
</evidence>
<keyword evidence="1" id="KW-0472">Membrane</keyword>
<dbReference type="Pfam" id="PF12040">
    <property type="entry name" value="DUF3526"/>
    <property type="match status" value="1"/>
</dbReference>
<dbReference type="InterPro" id="IPR021913">
    <property type="entry name" value="DUF3526"/>
</dbReference>
<feature type="transmembrane region" description="Helical" evidence="1">
    <location>
        <begin position="176"/>
        <end position="201"/>
    </location>
</feature>
<sequence length="471" mass="54641">MISNLIQNEWLQWRRNSQVRWLTLFLILISLIALVHQLSYQSHLLDTRLKAQEDSRKEWLSQELKHPHMAAHFGNYAYKKPTSLQCLDPGLTIYTGTSVYMEPHRQNDFLFSKSQESDTGLRFGWLSPALICQLILPLFIILFTFNSVNGEFEKGTLQLLLAQGVSFRKVLFSKMLATFILFASFLIPYFLLTAILSYILFDGDLNLGSLLYLLVIYSIYCIIWCLLGVLVSAHIKKIGTSIAFLLLIWMFTNIIMPRMSANLAENIYPLITNYELKKGIKESIDNGLDGHDPKSDRALKIEKDLLVKYKVDSVQQLPFNFEGFIMQQSEDYSSKAYDLHFKKIFSTLENQKKVQTWMGIASPFIVIRNLSMSTCNAGLESEIDFQTQSENYRRSFVQNMNNDMKDNSAYNTFDTYRVKKGKYNAISDLHIENKSLIWLLQSVIIENIWLLVWSISLFILMFRSRINLIYS</sequence>
<dbReference type="PANTHER" id="PTHR43471">
    <property type="entry name" value="ABC TRANSPORTER PERMEASE"/>
    <property type="match status" value="1"/>
</dbReference>
<accession>A0ABS5PDQ7</accession>
<dbReference type="EMBL" id="JAGYVZ010000014">
    <property type="protein sequence ID" value="MBS7232425.1"/>
    <property type="molecule type" value="Genomic_DNA"/>
</dbReference>
<reference evidence="2 3" key="1">
    <citation type="journal article" date="2018" name="Int. J. Syst. Evol. Microbiol.">
        <title>Flavobacterium chryseum sp. nov. and Flavobacterium psychroterrae sp. nov., novel environmental bacteria isolated from Antarctica.</title>
        <authorList>
            <person name="Kralova S."/>
            <person name="Svec P."/>
            <person name="Busse H.J."/>
            <person name="Stankova E."/>
            <person name="Vaczi P."/>
            <person name="Sedlacek I."/>
        </authorList>
    </citation>
    <scope>NUCLEOTIDE SEQUENCE [LARGE SCALE GENOMIC DNA]</scope>
    <source>
        <strain evidence="2 3">CCM 8827</strain>
    </source>
</reference>
<evidence type="ECO:0000313" key="2">
    <source>
        <dbReference type="EMBL" id="MBS7232425.1"/>
    </source>
</evidence>
<name>A0ABS5PDQ7_9FLAO</name>
<protein>
    <submittedName>
        <fullName evidence="2">DUF3526 domain-containing protein</fullName>
    </submittedName>
</protein>